<dbReference type="Proteomes" id="UP000316726">
    <property type="component" value="Chromosome 19"/>
</dbReference>
<name>A0A5B8MZE5_9CHLO</name>
<feature type="transmembrane region" description="Helical" evidence="2">
    <location>
        <begin position="231"/>
        <end position="256"/>
    </location>
</feature>
<sequence>MASSSPLAEGTKGSSGAEVSETVSKASGFKPTPQESFDVEVRDPAKAAAVTEMAKDPEMLPETVGGDKKPKGKRIGMKVLAWGCYGGSGVPALIFVILCFYTWQEFNQLQDKVKTVQYVPGDLPSNATSGVQNGAVLIDIDGLSNIFQGAAVNGAVVLVAVVIYYVASASLLMCSCVSLAHPTKKLNRGICIGGAFWLMFLTLNSGLQFTSFQSLVTSMSRNYDTEFNTDILASTAAFGYISAISFLLLSMAFFFWKEKVVTVHH</sequence>
<protein>
    <submittedName>
        <fullName evidence="3">Uncharacterized protein</fullName>
    </submittedName>
</protein>
<feature type="transmembrane region" description="Helical" evidence="2">
    <location>
        <begin position="155"/>
        <end position="177"/>
    </location>
</feature>
<dbReference type="EMBL" id="CP031052">
    <property type="protein sequence ID" value="QDZ25859.1"/>
    <property type="molecule type" value="Genomic_DNA"/>
</dbReference>
<keyword evidence="2" id="KW-0812">Transmembrane</keyword>
<keyword evidence="2" id="KW-0472">Membrane</keyword>
<feature type="transmembrane region" description="Helical" evidence="2">
    <location>
        <begin position="189"/>
        <end position="211"/>
    </location>
</feature>
<accession>A0A5B8MZE5</accession>
<evidence type="ECO:0000256" key="1">
    <source>
        <dbReference type="SAM" id="MobiDB-lite"/>
    </source>
</evidence>
<dbReference type="AlphaFoldDB" id="A0A5B8MZE5"/>
<feature type="region of interest" description="Disordered" evidence="1">
    <location>
        <begin position="1"/>
        <end position="42"/>
    </location>
</feature>
<evidence type="ECO:0000313" key="4">
    <source>
        <dbReference type="Proteomes" id="UP000316726"/>
    </source>
</evidence>
<keyword evidence="4" id="KW-1185">Reference proteome</keyword>
<reference evidence="3 4" key="1">
    <citation type="submission" date="2018-07" db="EMBL/GenBank/DDBJ databases">
        <title>The complete nuclear genome of the prasinophyte Chloropicon primus (CCMP1205).</title>
        <authorList>
            <person name="Pombert J.-F."/>
            <person name="Otis C."/>
            <person name="Turmel M."/>
            <person name="Lemieux C."/>
        </authorList>
    </citation>
    <scope>NUCLEOTIDE SEQUENCE [LARGE SCALE GENOMIC DNA]</scope>
    <source>
        <strain evidence="3 4">CCMP1205</strain>
    </source>
</reference>
<proteinExistence type="predicted"/>
<keyword evidence="2" id="KW-1133">Transmembrane helix</keyword>
<evidence type="ECO:0000313" key="3">
    <source>
        <dbReference type="EMBL" id="QDZ25859.1"/>
    </source>
</evidence>
<feature type="transmembrane region" description="Helical" evidence="2">
    <location>
        <begin position="79"/>
        <end position="103"/>
    </location>
</feature>
<gene>
    <name evidence="3" type="ORF">A3770_19p83770</name>
</gene>
<organism evidence="3 4">
    <name type="scientific">Chloropicon primus</name>
    <dbReference type="NCBI Taxonomy" id="1764295"/>
    <lineage>
        <taxon>Eukaryota</taxon>
        <taxon>Viridiplantae</taxon>
        <taxon>Chlorophyta</taxon>
        <taxon>Chloropicophyceae</taxon>
        <taxon>Chloropicales</taxon>
        <taxon>Chloropicaceae</taxon>
        <taxon>Chloropicon</taxon>
    </lineage>
</organism>
<dbReference type="STRING" id="1764295.A0A5B8MZE5"/>
<evidence type="ECO:0000256" key="2">
    <source>
        <dbReference type="SAM" id="Phobius"/>
    </source>
</evidence>